<dbReference type="Pfam" id="PF11728">
    <property type="entry name" value="ArAE_1_C"/>
    <property type="match status" value="1"/>
</dbReference>
<evidence type="ECO:0000313" key="8">
    <source>
        <dbReference type="EMBL" id="MBC1488411.1"/>
    </source>
</evidence>
<keyword evidence="4 6" id="KW-1133">Transmembrane helix</keyword>
<organism evidence="8 9">
    <name type="scientific">Listeria immobilis</name>
    <dbReference type="NCBI Taxonomy" id="2713502"/>
    <lineage>
        <taxon>Bacteria</taxon>
        <taxon>Bacillati</taxon>
        <taxon>Bacillota</taxon>
        <taxon>Bacilli</taxon>
        <taxon>Bacillales</taxon>
        <taxon>Listeriaceae</taxon>
        <taxon>Listeria</taxon>
    </lineage>
</organism>
<dbReference type="PANTHER" id="PTHR40064">
    <property type="entry name" value="MEMBRANE PROTEIN-RELATED"/>
    <property type="match status" value="1"/>
</dbReference>
<keyword evidence="2" id="KW-1003">Cell membrane</keyword>
<dbReference type="EMBL" id="JAASTW010000005">
    <property type="protein sequence ID" value="MBC1488411.1"/>
    <property type="molecule type" value="Genomic_DNA"/>
</dbReference>
<proteinExistence type="predicted"/>
<comment type="subcellular location">
    <subcellularLocation>
        <location evidence="1">Cell membrane</location>
        <topology evidence="1">Multi-pass membrane protein</topology>
    </subcellularLocation>
</comment>
<dbReference type="InterPro" id="IPR010343">
    <property type="entry name" value="ArAE_1"/>
</dbReference>
<feature type="transmembrane region" description="Helical" evidence="6">
    <location>
        <begin position="60"/>
        <end position="87"/>
    </location>
</feature>
<name>A0A7X0X728_9LIST</name>
<dbReference type="AlphaFoldDB" id="A0A7X0X728"/>
<keyword evidence="3 6" id="KW-0812">Transmembrane</keyword>
<protein>
    <submittedName>
        <fullName evidence="8">Aromatic acid exporter family protein</fullName>
    </submittedName>
</protein>
<comment type="caution">
    <text evidence="8">The sequence shown here is derived from an EMBL/GenBank/DDBJ whole genome shotgun (WGS) entry which is preliminary data.</text>
</comment>
<evidence type="ECO:0000256" key="2">
    <source>
        <dbReference type="ARBA" id="ARBA00022475"/>
    </source>
</evidence>
<feature type="transmembrane region" description="Helical" evidence="6">
    <location>
        <begin position="12"/>
        <end position="40"/>
    </location>
</feature>
<dbReference type="InterPro" id="IPR052984">
    <property type="entry name" value="UPF0421"/>
</dbReference>
<evidence type="ECO:0000313" key="9">
    <source>
        <dbReference type="Proteomes" id="UP000561617"/>
    </source>
</evidence>
<feature type="domain" description="Putative aromatic acid exporter C-terminal" evidence="7">
    <location>
        <begin position="145"/>
        <end position="310"/>
    </location>
</feature>
<dbReference type="PANTHER" id="PTHR40064:SF1">
    <property type="entry name" value="MEMBRANE PROTEIN"/>
    <property type="match status" value="1"/>
</dbReference>
<evidence type="ECO:0000256" key="5">
    <source>
        <dbReference type="ARBA" id="ARBA00023136"/>
    </source>
</evidence>
<evidence type="ECO:0000256" key="1">
    <source>
        <dbReference type="ARBA" id="ARBA00004651"/>
    </source>
</evidence>
<keyword evidence="5 6" id="KW-0472">Membrane</keyword>
<evidence type="ECO:0000256" key="3">
    <source>
        <dbReference type="ARBA" id="ARBA00022692"/>
    </source>
</evidence>
<accession>A0A7X0X728</accession>
<dbReference type="Pfam" id="PF06081">
    <property type="entry name" value="ArAE_1"/>
    <property type="match status" value="1"/>
</dbReference>
<evidence type="ECO:0000256" key="4">
    <source>
        <dbReference type="ARBA" id="ARBA00022989"/>
    </source>
</evidence>
<evidence type="ECO:0000256" key="6">
    <source>
        <dbReference type="SAM" id="Phobius"/>
    </source>
</evidence>
<dbReference type="InterPro" id="IPR038323">
    <property type="entry name" value="ArAE_1_C_sf"/>
</dbReference>
<reference evidence="8 9" key="1">
    <citation type="submission" date="2020-03" db="EMBL/GenBank/DDBJ databases">
        <title>Soil Listeria distribution.</title>
        <authorList>
            <person name="Liao J."/>
            <person name="Wiedmann M."/>
        </authorList>
    </citation>
    <scope>NUCLEOTIDE SEQUENCE [LARGE SCALE GENOMIC DNA]</scope>
    <source>
        <strain evidence="8 9">FSL L7-1554</strain>
    </source>
</reference>
<feature type="transmembrane region" description="Helical" evidence="6">
    <location>
        <begin position="124"/>
        <end position="141"/>
    </location>
</feature>
<dbReference type="Gene3D" id="1.20.120.940">
    <property type="entry name" value="Putative aromatic acid exporter, C-terminal domain"/>
    <property type="match status" value="1"/>
</dbReference>
<dbReference type="InterPro" id="IPR021062">
    <property type="entry name" value="ArAE_1_C"/>
</dbReference>
<sequence length="330" mass="37860">MRIGMRTVKTAIAATLAIIIAEWLHLEYAVSAGIIAILSVQNTKKGSLQLAIQRVYSTVLALSIAAIFFLLIGYNAVSFGLYLLIFIPLAVKLHVADGIVVSSVLVTHILLEQSLSLFWFKNELLLMAVGAGIAIILNLYMPKMEDELKRTQQKVEEIMRQILTEMTQGLRNQSEYRDEFGLLHQLKGTLDYAQEKAARNLDNQFFTASHYYSQYVDMRLVQYRILTQMKRHLVAFHHSSEQSLALAEITEKTAMTLDEHNTAEDLVAEITTMVHEFKSSKLPETREEFENRAILFQFMNDLRYLLEMKRDFYAEFGLKEKIKLREGDQI</sequence>
<dbReference type="GO" id="GO:0005886">
    <property type="term" value="C:plasma membrane"/>
    <property type="evidence" value="ECO:0007669"/>
    <property type="project" value="UniProtKB-SubCell"/>
</dbReference>
<gene>
    <name evidence="8" type="ORF">HCJ38_05195</name>
</gene>
<dbReference type="Proteomes" id="UP000561617">
    <property type="component" value="Unassembled WGS sequence"/>
</dbReference>
<evidence type="ECO:0000259" key="7">
    <source>
        <dbReference type="Pfam" id="PF11728"/>
    </source>
</evidence>